<protein>
    <submittedName>
        <fullName evidence="1">Uncharacterized protein</fullName>
    </submittedName>
</protein>
<dbReference type="PATRIC" id="fig|656366.3.peg.1467"/>
<dbReference type="EMBL" id="CP012677">
    <property type="protein sequence ID" value="ALE92116.1"/>
    <property type="molecule type" value="Genomic_DNA"/>
</dbReference>
<gene>
    <name evidence="1" type="ORF">AOC05_06855</name>
</gene>
<dbReference type="AlphaFoldDB" id="A0A0M4QPK9"/>
<reference evidence="2" key="1">
    <citation type="submission" date="2015-09" db="EMBL/GenBank/DDBJ databases">
        <title>Complete genome of Arthrobacter alpinus strain R3.8.</title>
        <authorList>
            <person name="See-Too W.S."/>
            <person name="Chan K.G."/>
        </authorList>
    </citation>
    <scope>NUCLEOTIDE SEQUENCE [LARGE SCALE GENOMIC DNA]</scope>
    <source>
        <strain evidence="2">R3.8</strain>
    </source>
</reference>
<accession>A0A0M4QPK9</accession>
<organism evidence="1 2">
    <name type="scientific">Arthrobacter alpinus</name>
    <dbReference type="NCBI Taxonomy" id="656366"/>
    <lineage>
        <taxon>Bacteria</taxon>
        <taxon>Bacillati</taxon>
        <taxon>Actinomycetota</taxon>
        <taxon>Actinomycetes</taxon>
        <taxon>Micrococcales</taxon>
        <taxon>Micrococcaceae</taxon>
        <taxon>Arthrobacter</taxon>
    </lineage>
</organism>
<sequence>MPAGKPDSWVPVVSMTDKQSQIKTALTDIDCKEKTNYIKRLADIDATFQAAYIGQHESALNRIKADKDAAVEKAKHIIAEGK</sequence>
<dbReference type="Proteomes" id="UP000062833">
    <property type="component" value="Chromosome"/>
</dbReference>
<evidence type="ECO:0000313" key="2">
    <source>
        <dbReference type="Proteomes" id="UP000062833"/>
    </source>
</evidence>
<proteinExistence type="predicted"/>
<keyword evidence="2" id="KW-1185">Reference proteome</keyword>
<name>A0A0M4QPK9_9MICC</name>
<dbReference type="KEGG" id="aaq:AOC05_06855"/>
<evidence type="ECO:0000313" key="1">
    <source>
        <dbReference type="EMBL" id="ALE92116.1"/>
    </source>
</evidence>